<dbReference type="Gene3D" id="1.20.1720.10">
    <property type="entry name" value="Multidrug resistance protein D"/>
    <property type="match status" value="1"/>
</dbReference>
<dbReference type="GO" id="GO:0022857">
    <property type="term" value="F:transmembrane transporter activity"/>
    <property type="evidence" value="ECO:0007669"/>
    <property type="project" value="InterPro"/>
</dbReference>
<dbReference type="OrthoDB" id="1706657at2759"/>
<dbReference type="InterPro" id="IPR036259">
    <property type="entry name" value="MFS_trans_sf"/>
</dbReference>
<keyword evidence="7" id="KW-0547">Nucleotide-binding</keyword>
<dbReference type="NCBIfam" id="TIGR00392">
    <property type="entry name" value="ileS"/>
    <property type="match status" value="1"/>
</dbReference>
<keyword evidence="18" id="KW-1185">Reference proteome</keyword>
<dbReference type="CDD" id="cd00818">
    <property type="entry name" value="IleRS_core"/>
    <property type="match status" value="1"/>
</dbReference>
<evidence type="ECO:0000256" key="14">
    <source>
        <dbReference type="ARBA" id="ARBA00072822"/>
    </source>
</evidence>
<feature type="transmembrane region" description="Helical" evidence="15">
    <location>
        <begin position="80"/>
        <end position="99"/>
    </location>
</feature>
<proteinExistence type="inferred from homology"/>
<keyword evidence="6 17" id="KW-0436">Ligase</keyword>
<feature type="transmembrane region" description="Helical" evidence="15">
    <location>
        <begin position="254"/>
        <end position="276"/>
    </location>
</feature>
<dbReference type="Pfam" id="PF07690">
    <property type="entry name" value="MFS_1"/>
    <property type="match status" value="1"/>
</dbReference>
<evidence type="ECO:0000259" key="16">
    <source>
        <dbReference type="PROSITE" id="PS50850"/>
    </source>
</evidence>
<dbReference type="Pfam" id="PF00133">
    <property type="entry name" value="tRNA-synt_1"/>
    <property type="match status" value="1"/>
</dbReference>
<evidence type="ECO:0000256" key="2">
    <source>
        <dbReference type="ARBA" id="ARBA00004496"/>
    </source>
</evidence>
<dbReference type="InterPro" id="IPR020846">
    <property type="entry name" value="MFS_dom"/>
</dbReference>
<evidence type="ECO:0000256" key="6">
    <source>
        <dbReference type="ARBA" id="ARBA00022598"/>
    </source>
</evidence>
<evidence type="ECO:0000256" key="7">
    <source>
        <dbReference type="ARBA" id="ARBA00022741"/>
    </source>
</evidence>
<dbReference type="CDD" id="cd07961">
    <property type="entry name" value="Anticodon_Ia_Ile_ABEc"/>
    <property type="match status" value="1"/>
</dbReference>
<sequence length="1517" mass="169214">MLGLAVMLPLVSKLGNIFGYRVIFCAFGLVFVAGSAMAGASTEMRLLLAGRAFAGMGASASIVVPLVVISEAGSKRQRAFGLRLLLTSWLAASIIGLVVGGRLATHQAWHWVFYLGCIGLGGALLPSAVLVNQPKSDGSRWSQVRRIDILGTLFLAGSVTTLILALNLGGNILNWSSGVVIMLFVLAAFLLILFFLVETKVAASPILPLSLLASRGSALLVGMQPLIGIVSYAPIVYLILWYGTVMHTSFQSSGSHLLSVVVSAALATLASGVVLSRVANYTILVYLSSAFLTLGCGLLILLKESTSDSSQIGFMILLGIGVGLTVQPHIVALQAAAPAERIAHIITSIMFFRLLGATVAIALFNTILQNNLTTKLAVVVASHPLYFRYILDSPNNQDVIHLPAVPQSVVDAVIDANVQGFKAIYIACLAFAAITIPLCFFVRHIPITNSQFSFPREEEKVLEFWREIDAFQTSLKLSEGRKPFSFYDGPPFCTGLPHHGHLLAGTIKDIITRYAHNTGHYVERRAGWDTHGLPIEFEIDKALGLKGRADVLEMGVGNYNDECRAIVMRYASEWRSTVERLGRWIDFDNDYKTLDAPFMESVWWVFQQLFKKGLVYRGLKVMPFSTGLGTTLSNFEAQQNYQDVTNPAVVVAFPLKNNPEVSLLAWTTTPWTLPSNCALCVNPDFEYIKIRDGETGSVYILLESCLTILYKNPKVAKFEILERIKANDLVGLEYEPIFDFFVSQFNGAAYRVVADSYVESTSGTGIVHNAPAYGEDDFRVCMKYKIIAPGGFVPTPVTDNGTFDDSVGPFAGAYVKDADKDIAKAIKARGRLVRQGTLVHNYPFCYRSNTPLLYRAVPAWFVRVEDAVDRLQANNSETYWVPDFVKEKRFANWLDNARDWNVSRNRFWGTPIPLWASDDFDELVCVGSVAELEELTGATGIADLHRDKIDHLTIPSRKGKGVLRRIDEVFDCWFESGSMPYAQKHYPFENKELFEQTFPADFISEGIDQTRGWFYTLLVLSTLLFDKPAWKNLIASGLVLAADGKKMSKSLKNYPDPNLILEKYGADSLRLYLINSPVVRAETLKFKEEGVKDIISRVLLPWFNAFRFFGTQVSVFNKDAVANFVFDPSRKSNNTMDRWMLASVQSLIQFVREEMAAYRLYTVVPRLLEMVDQLTNWYVRFNRRRLKGEGGAEDALNALNTLFEVLLTMCRLMAPFTPFLSEHMYQSLKGFLPGSFFEGDARSLHFVPFPEVREEYFDTSIERAMSRMQAVIELGRVTRERVNISLKTPLLELVVVHPSAEYLEDVRSLANYVTEELNLRNLVLTSDEEAYGIKYRAEADFKKLGTKLRKDMPRVKQALPDVPSAEIKAAQASGTLLVDGITLETEDYNIVRFFDALSLASKDKQYEEANDKEVIVLLDVEIHTELVQEGVARDIVNRVQRLRKKAGLQPVDDVKYHYQITEDPSDALANVIKMQAEFLLRNLKQELLPLSAAAAADALAEEEQDINDSKFKLVLIR</sequence>
<accession>A0A9W8EJG7</accession>
<keyword evidence="15" id="KW-0812">Transmembrane</keyword>
<comment type="caution">
    <text evidence="17">The sequence shown here is derived from an EMBL/GenBank/DDBJ whole genome shotgun (WGS) entry which is preliminary data.</text>
</comment>
<dbReference type="FunFam" id="3.40.50.620:FF:000050">
    <property type="entry name" value="Isoleucyl-tRNA synthetase,cytoplasmic"/>
    <property type="match status" value="1"/>
</dbReference>
<gene>
    <name evidence="17" type="primary">ILS1</name>
    <name evidence="17" type="ORF">H4R26_002486</name>
</gene>
<feature type="transmembrane region" description="Helical" evidence="15">
    <location>
        <begin position="111"/>
        <end position="131"/>
    </location>
</feature>
<reference evidence="17" key="1">
    <citation type="submission" date="2022-07" db="EMBL/GenBank/DDBJ databases">
        <title>Phylogenomic reconstructions and comparative analyses of Kickxellomycotina fungi.</title>
        <authorList>
            <person name="Reynolds N.K."/>
            <person name="Stajich J.E."/>
            <person name="Barry K."/>
            <person name="Grigoriev I.V."/>
            <person name="Crous P."/>
            <person name="Smith M.E."/>
        </authorList>
    </citation>
    <scope>NUCLEOTIDE SEQUENCE</scope>
    <source>
        <strain evidence="17">IMI 214461</strain>
    </source>
</reference>
<dbReference type="FunFam" id="3.40.50.620:FF:000023">
    <property type="entry name" value="Isoleucyl-tRNA synthetase,cytoplasmic"/>
    <property type="match status" value="1"/>
</dbReference>
<evidence type="ECO:0000313" key="17">
    <source>
        <dbReference type="EMBL" id="KAJ2004471.1"/>
    </source>
</evidence>
<dbReference type="FunFam" id="1.10.730.10:FF:000004">
    <property type="entry name" value="Isoleucyl-tRNA synthetase, cytoplasmic"/>
    <property type="match status" value="1"/>
</dbReference>
<dbReference type="PRINTS" id="PR00984">
    <property type="entry name" value="TRNASYNTHILE"/>
</dbReference>
<dbReference type="SUPFAM" id="SSF103473">
    <property type="entry name" value="MFS general substrate transporter"/>
    <property type="match status" value="2"/>
</dbReference>
<feature type="transmembrane region" description="Helical" evidence="15">
    <location>
        <begin position="152"/>
        <end position="173"/>
    </location>
</feature>
<dbReference type="InterPro" id="IPR002300">
    <property type="entry name" value="aa-tRNA-synth_Ia"/>
</dbReference>
<keyword evidence="5" id="KW-0963">Cytoplasm</keyword>
<dbReference type="InterPro" id="IPR009080">
    <property type="entry name" value="tRNAsynth_Ia_anticodon-bd"/>
</dbReference>
<comment type="subcellular location">
    <subcellularLocation>
        <location evidence="2">Cytoplasm</location>
    </subcellularLocation>
    <subcellularLocation>
        <location evidence="1">Membrane</location>
        <topology evidence="1">Multi-pass membrane protein</topology>
    </subcellularLocation>
</comment>
<name>A0A9W8EJG7_9FUNG</name>
<dbReference type="Pfam" id="PF19302">
    <property type="entry name" value="DUF5915"/>
    <property type="match status" value="1"/>
</dbReference>
<feature type="transmembrane region" description="Helical" evidence="15">
    <location>
        <begin position="283"/>
        <end position="302"/>
    </location>
</feature>
<dbReference type="SUPFAM" id="SSF50677">
    <property type="entry name" value="ValRS/IleRS/LeuRS editing domain"/>
    <property type="match status" value="1"/>
</dbReference>
<dbReference type="InterPro" id="IPR014729">
    <property type="entry name" value="Rossmann-like_a/b/a_fold"/>
</dbReference>
<dbReference type="InterPro" id="IPR013155">
    <property type="entry name" value="M/V/L/I-tRNA-synth_anticd-bd"/>
</dbReference>
<keyword evidence="10" id="KW-0030">Aminoacyl-tRNA synthetase</keyword>
<evidence type="ECO:0000313" key="18">
    <source>
        <dbReference type="Proteomes" id="UP001150907"/>
    </source>
</evidence>
<dbReference type="InterPro" id="IPR033709">
    <property type="entry name" value="Anticodon_Ile_ABEc"/>
</dbReference>
<evidence type="ECO:0000256" key="4">
    <source>
        <dbReference type="ARBA" id="ARBA00013165"/>
    </source>
</evidence>
<dbReference type="GO" id="GO:0016020">
    <property type="term" value="C:membrane"/>
    <property type="evidence" value="ECO:0007669"/>
    <property type="project" value="UniProtKB-SubCell"/>
</dbReference>
<dbReference type="GO" id="GO:0005737">
    <property type="term" value="C:cytoplasm"/>
    <property type="evidence" value="ECO:0007669"/>
    <property type="project" value="UniProtKB-SubCell"/>
</dbReference>
<dbReference type="GO" id="GO:0005524">
    <property type="term" value="F:ATP binding"/>
    <property type="evidence" value="ECO:0007669"/>
    <property type="project" value="UniProtKB-KW"/>
</dbReference>
<evidence type="ECO:0000256" key="13">
    <source>
        <dbReference type="ARBA" id="ARBA00069879"/>
    </source>
</evidence>
<dbReference type="HAMAP" id="MF_02003">
    <property type="entry name" value="Ile_tRNA_synth_type2"/>
    <property type="match status" value="1"/>
</dbReference>
<keyword evidence="15" id="KW-1133">Transmembrane helix</keyword>
<keyword evidence="9" id="KW-0648">Protein biosynthesis</keyword>
<evidence type="ECO:0000256" key="9">
    <source>
        <dbReference type="ARBA" id="ARBA00022917"/>
    </source>
</evidence>
<evidence type="ECO:0000256" key="12">
    <source>
        <dbReference type="ARBA" id="ARBA00048359"/>
    </source>
</evidence>
<dbReference type="InterPro" id="IPR011701">
    <property type="entry name" value="MFS"/>
</dbReference>
<evidence type="ECO:0000256" key="1">
    <source>
        <dbReference type="ARBA" id="ARBA00004141"/>
    </source>
</evidence>
<feature type="transmembrane region" description="Helical" evidence="15">
    <location>
        <begin position="218"/>
        <end position="242"/>
    </location>
</feature>
<feature type="domain" description="Major facilitator superfamily (MFS) profile" evidence="16">
    <location>
        <begin position="1"/>
        <end position="395"/>
    </location>
</feature>
<feature type="transmembrane region" description="Helical" evidence="15">
    <location>
        <begin position="314"/>
        <end position="333"/>
    </location>
</feature>
<feature type="transmembrane region" description="Helical" evidence="15">
    <location>
        <begin position="345"/>
        <end position="368"/>
    </location>
</feature>
<keyword evidence="15" id="KW-0472">Membrane</keyword>
<dbReference type="PANTHER" id="PTHR42780">
    <property type="entry name" value="SOLEUCYL-TRNA SYNTHETASE"/>
    <property type="match status" value="1"/>
</dbReference>
<comment type="catalytic activity">
    <reaction evidence="12">
        <text>tRNA(Ile) + L-isoleucine + ATP = L-isoleucyl-tRNA(Ile) + AMP + diphosphate</text>
        <dbReference type="Rhea" id="RHEA:11060"/>
        <dbReference type="Rhea" id="RHEA-COMP:9666"/>
        <dbReference type="Rhea" id="RHEA-COMP:9695"/>
        <dbReference type="ChEBI" id="CHEBI:30616"/>
        <dbReference type="ChEBI" id="CHEBI:33019"/>
        <dbReference type="ChEBI" id="CHEBI:58045"/>
        <dbReference type="ChEBI" id="CHEBI:78442"/>
        <dbReference type="ChEBI" id="CHEBI:78528"/>
        <dbReference type="ChEBI" id="CHEBI:456215"/>
        <dbReference type="EC" id="6.1.1.5"/>
    </reaction>
</comment>
<organism evidence="17 18">
    <name type="scientific">Coemansia thaxteri</name>
    <dbReference type="NCBI Taxonomy" id="2663907"/>
    <lineage>
        <taxon>Eukaryota</taxon>
        <taxon>Fungi</taxon>
        <taxon>Fungi incertae sedis</taxon>
        <taxon>Zoopagomycota</taxon>
        <taxon>Kickxellomycotina</taxon>
        <taxon>Kickxellomycetes</taxon>
        <taxon>Kickxellales</taxon>
        <taxon>Kickxellaceae</taxon>
        <taxon>Coemansia</taxon>
    </lineage>
</organism>
<dbReference type="Pfam" id="PF08264">
    <property type="entry name" value="Anticodon_1"/>
    <property type="match status" value="1"/>
</dbReference>
<dbReference type="PROSITE" id="PS50850">
    <property type="entry name" value="MFS"/>
    <property type="match status" value="1"/>
</dbReference>
<evidence type="ECO:0000256" key="8">
    <source>
        <dbReference type="ARBA" id="ARBA00022840"/>
    </source>
</evidence>
<feature type="transmembrane region" description="Helical" evidence="15">
    <location>
        <begin position="423"/>
        <end position="442"/>
    </location>
</feature>
<dbReference type="Gene3D" id="3.40.50.620">
    <property type="entry name" value="HUPs"/>
    <property type="match status" value="2"/>
</dbReference>
<dbReference type="InterPro" id="IPR009008">
    <property type="entry name" value="Val/Leu/Ile-tRNA-synth_edit"/>
</dbReference>
<dbReference type="SUPFAM" id="SSF52374">
    <property type="entry name" value="Nucleotidylyl transferase"/>
    <property type="match status" value="1"/>
</dbReference>
<evidence type="ECO:0000256" key="5">
    <source>
        <dbReference type="ARBA" id="ARBA00022490"/>
    </source>
</evidence>
<evidence type="ECO:0000256" key="11">
    <source>
        <dbReference type="ARBA" id="ARBA00032665"/>
    </source>
</evidence>
<evidence type="ECO:0000256" key="15">
    <source>
        <dbReference type="SAM" id="Phobius"/>
    </source>
</evidence>
<dbReference type="GO" id="GO:0002161">
    <property type="term" value="F:aminoacyl-tRNA deacylase activity"/>
    <property type="evidence" value="ECO:0007669"/>
    <property type="project" value="InterPro"/>
</dbReference>
<evidence type="ECO:0000256" key="3">
    <source>
        <dbReference type="ARBA" id="ARBA00005594"/>
    </source>
</evidence>
<dbReference type="GO" id="GO:0006428">
    <property type="term" value="P:isoleucyl-tRNA aminoacylation"/>
    <property type="evidence" value="ECO:0007669"/>
    <property type="project" value="InterPro"/>
</dbReference>
<dbReference type="EMBL" id="JANBQF010000152">
    <property type="protein sequence ID" value="KAJ2004471.1"/>
    <property type="molecule type" value="Genomic_DNA"/>
</dbReference>
<protein>
    <recommendedName>
        <fullName evidence="13">Isoleucine--tRNA ligase, cytoplasmic</fullName>
        <ecNumber evidence="4">6.1.1.5</ecNumber>
    </recommendedName>
    <alternativeName>
        <fullName evidence="11">Isoleucyl-tRNA synthetase</fullName>
    </alternativeName>
    <alternativeName>
        <fullName evidence="14">Probable isoleucine--tRNA ligase, cytoplasmic</fullName>
    </alternativeName>
</protein>
<dbReference type="GO" id="GO:0004822">
    <property type="term" value="F:isoleucine-tRNA ligase activity"/>
    <property type="evidence" value="ECO:0007669"/>
    <property type="project" value="UniProtKB-EC"/>
</dbReference>
<dbReference type="Proteomes" id="UP001150907">
    <property type="component" value="Unassembled WGS sequence"/>
</dbReference>
<dbReference type="InterPro" id="IPR023586">
    <property type="entry name" value="Ile-tRNA-ligase_type2"/>
</dbReference>
<dbReference type="EC" id="6.1.1.5" evidence="4"/>
<dbReference type="GO" id="GO:0000049">
    <property type="term" value="F:tRNA binding"/>
    <property type="evidence" value="ECO:0007669"/>
    <property type="project" value="InterPro"/>
</dbReference>
<dbReference type="Gene3D" id="1.10.730.10">
    <property type="entry name" value="Isoleucyl-tRNA Synthetase, Domain 1"/>
    <property type="match status" value="1"/>
</dbReference>
<dbReference type="SUPFAM" id="SSF47323">
    <property type="entry name" value="Anticodon-binding domain of a subclass of class I aminoacyl-tRNA synthetases"/>
    <property type="match status" value="1"/>
</dbReference>
<keyword evidence="8" id="KW-0067">ATP-binding</keyword>
<feature type="transmembrane region" description="Helical" evidence="15">
    <location>
        <begin position="48"/>
        <end position="68"/>
    </location>
</feature>
<comment type="similarity">
    <text evidence="3">Belongs to the class-I aminoacyl-tRNA synthetase family.</text>
</comment>
<evidence type="ECO:0000256" key="10">
    <source>
        <dbReference type="ARBA" id="ARBA00023146"/>
    </source>
</evidence>
<feature type="transmembrane region" description="Helical" evidence="15">
    <location>
        <begin position="179"/>
        <end position="197"/>
    </location>
</feature>
<dbReference type="InterPro" id="IPR002301">
    <property type="entry name" value="Ile-tRNA-ligase"/>
</dbReference>
<dbReference type="PANTHER" id="PTHR42780:SF1">
    <property type="entry name" value="ISOLEUCINE--TRNA LIGASE, CYTOPLASMIC"/>
    <property type="match status" value="1"/>
</dbReference>